<dbReference type="EMBL" id="FONX01000001">
    <property type="protein sequence ID" value="SFE30330.1"/>
    <property type="molecule type" value="Genomic_DNA"/>
</dbReference>
<reference evidence="3" key="1">
    <citation type="submission" date="2016-10" db="EMBL/GenBank/DDBJ databases">
        <authorList>
            <person name="Varghese N."/>
            <person name="Submissions S."/>
        </authorList>
    </citation>
    <scope>NUCLEOTIDE SEQUENCE [LARGE SCALE GENOMIC DNA]</scope>
    <source>
        <strain evidence="3">DSM 27981</strain>
    </source>
</reference>
<dbReference type="Proteomes" id="UP000199119">
    <property type="component" value="Unassembled WGS sequence"/>
</dbReference>
<evidence type="ECO:0000256" key="1">
    <source>
        <dbReference type="SAM" id="SignalP"/>
    </source>
</evidence>
<keyword evidence="1" id="KW-0732">Signal</keyword>
<feature type="chain" id="PRO_5011698618" description="DUF2946 domain-containing protein" evidence="1">
    <location>
        <begin position="20"/>
        <end position="124"/>
    </location>
</feature>
<proteinExistence type="predicted"/>
<gene>
    <name evidence="2" type="ORF">SAMN04489711_101100</name>
</gene>
<evidence type="ECO:0000313" key="2">
    <source>
        <dbReference type="EMBL" id="SFE30330.1"/>
    </source>
</evidence>
<dbReference type="STRING" id="1177982.SAMN04489711_101100"/>
<evidence type="ECO:0000313" key="3">
    <source>
        <dbReference type="Proteomes" id="UP000199119"/>
    </source>
</evidence>
<dbReference type="AlphaFoldDB" id="A0A1I1ZJ21"/>
<name>A0A1I1ZJ21_9BURK</name>
<sequence length="124" mass="12993">MSQRFSALWLWLALLSAFGHDVLPAVHQHAHLRAYEASVAVAADLLDESSEPSPQSPADAKADDCAICAHFASLCPSLRAEASVAPALRQAPSALPRGLALVPLPEPAWLLAAPRAPPVLSAFA</sequence>
<evidence type="ECO:0008006" key="4">
    <source>
        <dbReference type="Google" id="ProtNLM"/>
    </source>
</evidence>
<keyword evidence="3" id="KW-1185">Reference proteome</keyword>
<accession>A0A1I1ZJ21</accession>
<feature type="signal peptide" evidence="1">
    <location>
        <begin position="1"/>
        <end position="19"/>
    </location>
</feature>
<organism evidence="2 3">
    <name type="scientific">Paracidovorax wautersii</name>
    <dbReference type="NCBI Taxonomy" id="1177982"/>
    <lineage>
        <taxon>Bacteria</taxon>
        <taxon>Pseudomonadati</taxon>
        <taxon>Pseudomonadota</taxon>
        <taxon>Betaproteobacteria</taxon>
        <taxon>Burkholderiales</taxon>
        <taxon>Comamonadaceae</taxon>
        <taxon>Paracidovorax</taxon>
    </lineage>
</organism>
<protein>
    <recommendedName>
        <fullName evidence="4">DUF2946 domain-containing protein</fullName>
    </recommendedName>
</protein>